<evidence type="ECO:0000313" key="2">
    <source>
        <dbReference type="EMBL" id="DAD74885.1"/>
    </source>
</evidence>
<name>A0A8S5LXX3_9CAUD</name>
<dbReference type="EMBL" id="BK014767">
    <property type="protein sequence ID" value="DAD74885.1"/>
    <property type="molecule type" value="Genomic_DNA"/>
</dbReference>
<feature type="domain" description="Antirepressor protein C-terminal" evidence="1">
    <location>
        <begin position="134"/>
        <end position="244"/>
    </location>
</feature>
<evidence type="ECO:0000259" key="1">
    <source>
        <dbReference type="Pfam" id="PF03374"/>
    </source>
</evidence>
<dbReference type="InterPro" id="IPR014054">
    <property type="entry name" value="Phage_regulatory_Rha"/>
</dbReference>
<proteinExistence type="predicted"/>
<organism evidence="2">
    <name type="scientific">Siphoviridae sp. ctXPH7</name>
    <dbReference type="NCBI Taxonomy" id="2826367"/>
    <lineage>
        <taxon>Viruses</taxon>
        <taxon>Duplodnaviria</taxon>
        <taxon>Heunggongvirae</taxon>
        <taxon>Uroviricota</taxon>
        <taxon>Caudoviricetes</taxon>
    </lineage>
</organism>
<dbReference type="NCBIfam" id="TIGR02681">
    <property type="entry name" value="phage_pRha"/>
    <property type="match status" value="1"/>
</dbReference>
<dbReference type="GO" id="GO:0003677">
    <property type="term" value="F:DNA binding"/>
    <property type="evidence" value="ECO:0007669"/>
    <property type="project" value="InterPro"/>
</dbReference>
<protein>
    <submittedName>
        <fullName evidence="2">KilAC domain protein</fullName>
    </submittedName>
</protein>
<dbReference type="InterPro" id="IPR005039">
    <property type="entry name" value="Ant_C"/>
</dbReference>
<sequence length="267" mass="30484">MTDIILSTRNCEPVASSRQIAESFGKEHRNVMRDIENLMTAGVLKNEQTPMFYKTEYTHEQNGQTYPMYLMNRDGFTLLAMGFTGKAALEWKLKYIQAFNAMEKQLAQRPQLSRAELMAQALIAAHDELEHKDRQIAELTPKGIFADAVNASKKSILVGELAKLLCQNSVQIGQNRLFVWMREHGYLIRDPKRSDYNMPTQRAVEQGLFEIKETTVVHSDGHTSINKTPKVTGKGQIYFVNLFLKGRAPAGRLREGEQHQRKEVEKI</sequence>
<dbReference type="Pfam" id="PF09669">
    <property type="entry name" value="Phage_pRha"/>
    <property type="match status" value="1"/>
</dbReference>
<accession>A0A8S5LXX3</accession>
<reference evidence="2" key="1">
    <citation type="journal article" date="2021" name="Proc. Natl. Acad. Sci. U.S.A.">
        <title>A Catalog of Tens of Thousands of Viruses from Human Metagenomes Reveals Hidden Associations with Chronic Diseases.</title>
        <authorList>
            <person name="Tisza M.J."/>
            <person name="Buck C.B."/>
        </authorList>
    </citation>
    <scope>NUCLEOTIDE SEQUENCE</scope>
    <source>
        <strain evidence="2">CtXPH7</strain>
    </source>
</reference>
<dbReference type="Pfam" id="PF03374">
    <property type="entry name" value="ANT"/>
    <property type="match status" value="1"/>
</dbReference>